<dbReference type="Proteomes" id="UP000305778">
    <property type="component" value="Unassembled WGS sequence"/>
</dbReference>
<evidence type="ECO:0000256" key="2">
    <source>
        <dbReference type="SAM" id="Phobius"/>
    </source>
</evidence>
<feature type="transmembrane region" description="Helical" evidence="2">
    <location>
        <begin position="138"/>
        <end position="157"/>
    </location>
</feature>
<feature type="transmembrane region" description="Helical" evidence="2">
    <location>
        <begin position="100"/>
        <end position="118"/>
    </location>
</feature>
<sequence>MHTRYWGRSVARTQGSVPGLSPVRHGPPPGELRIGAPAGGRRRGADVQRTPTFQEDNVTSSYARRQSSRGAGSASRRRTQKTQKETLTAAGRAGFVARGVVYALIGVLALQIAFGQGGQQADRQGALHQVAAQPFGHLMLWALVVGFGCMALWRAAGVVTGQGRRRKAGARLVDAGRAVFYASVCWGTAAYAAGSGGSSGGNAQSQDWTASALKLPGGRFLVGLAGCVLIGVGVVLAVRAAQRRFLRKLKTGTMSRRTREVVTGLGVGGGLARGVVFAGVGVFALVAAIRFDPHQAKGMDSTLRSFAHTPVGPWLLVAVAVGLILFGGFSFASARYRRL</sequence>
<comment type="caution">
    <text evidence="4">The sequence shown here is derived from an EMBL/GenBank/DDBJ whole genome shotgun (WGS) entry which is preliminary data.</text>
</comment>
<feature type="compositionally biased region" description="Polar residues" evidence="1">
    <location>
        <begin position="49"/>
        <end position="59"/>
    </location>
</feature>
<reference evidence="4 5" key="1">
    <citation type="submission" date="2019-04" db="EMBL/GenBank/DDBJ databases">
        <title>Streptomyces oryziradicis sp. nov., a novel actinomycete isolated from rhizosphere soil of rice (Oryza sativa L.).</title>
        <authorList>
            <person name="Li C."/>
        </authorList>
    </citation>
    <scope>NUCLEOTIDE SEQUENCE [LARGE SCALE GENOMIC DNA]</scope>
    <source>
        <strain evidence="4 5">NEAU-C40</strain>
    </source>
</reference>
<feature type="transmembrane region" description="Helical" evidence="2">
    <location>
        <begin position="178"/>
        <end position="200"/>
    </location>
</feature>
<dbReference type="AlphaFoldDB" id="A0A4U0SF60"/>
<dbReference type="EMBL" id="SUMC01000123">
    <property type="protein sequence ID" value="TJZ98914.1"/>
    <property type="molecule type" value="Genomic_DNA"/>
</dbReference>
<feature type="compositionally biased region" description="Low complexity" evidence="1">
    <location>
        <begin position="60"/>
        <end position="74"/>
    </location>
</feature>
<dbReference type="OrthoDB" id="4552598at2"/>
<organism evidence="4 5">
    <name type="scientific">Actinacidiphila oryziradicis</name>
    <dbReference type="NCBI Taxonomy" id="2571141"/>
    <lineage>
        <taxon>Bacteria</taxon>
        <taxon>Bacillati</taxon>
        <taxon>Actinomycetota</taxon>
        <taxon>Actinomycetes</taxon>
        <taxon>Kitasatosporales</taxon>
        <taxon>Streptomycetaceae</taxon>
        <taxon>Actinacidiphila</taxon>
    </lineage>
</organism>
<evidence type="ECO:0000256" key="1">
    <source>
        <dbReference type="SAM" id="MobiDB-lite"/>
    </source>
</evidence>
<evidence type="ECO:0000259" key="3">
    <source>
        <dbReference type="Pfam" id="PF06724"/>
    </source>
</evidence>
<feature type="domain" description="DUF1206" evidence="3">
    <location>
        <begin position="175"/>
        <end position="241"/>
    </location>
</feature>
<keyword evidence="2" id="KW-1133">Transmembrane helix</keyword>
<feature type="region of interest" description="Disordered" evidence="1">
    <location>
        <begin position="1"/>
        <end position="86"/>
    </location>
</feature>
<dbReference type="InterPro" id="IPR009597">
    <property type="entry name" value="DUF1206"/>
</dbReference>
<feature type="transmembrane region" description="Helical" evidence="2">
    <location>
        <begin position="311"/>
        <end position="332"/>
    </location>
</feature>
<feature type="transmembrane region" description="Helical" evidence="2">
    <location>
        <begin position="262"/>
        <end position="291"/>
    </location>
</feature>
<evidence type="ECO:0000313" key="5">
    <source>
        <dbReference type="Proteomes" id="UP000305778"/>
    </source>
</evidence>
<keyword evidence="2" id="KW-0812">Transmembrane</keyword>
<feature type="domain" description="DUF1206" evidence="3">
    <location>
        <begin position="269"/>
        <end position="337"/>
    </location>
</feature>
<gene>
    <name evidence="4" type="ORF">FCI23_47745</name>
</gene>
<feature type="domain" description="DUF1206" evidence="3">
    <location>
        <begin position="93"/>
        <end position="157"/>
    </location>
</feature>
<protein>
    <submittedName>
        <fullName evidence="4">DUF1206 domain-containing protein</fullName>
    </submittedName>
</protein>
<evidence type="ECO:0000313" key="4">
    <source>
        <dbReference type="EMBL" id="TJZ98914.1"/>
    </source>
</evidence>
<feature type="transmembrane region" description="Helical" evidence="2">
    <location>
        <begin position="220"/>
        <end position="241"/>
    </location>
</feature>
<dbReference type="Pfam" id="PF06724">
    <property type="entry name" value="DUF1206"/>
    <property type="match status" value="3"/>
</dbReference>
<name>A0A4U0SF60_9ACTN</name>
<proteinExistence type="predicted"/>
<keyword evidence="2" id="KW-0472">Membrane</keyword>
<accession>A0A4U0SF60</accession>
<keyword evidence="5" id="KW-1185">Reference proteome</keyword>